<dbReference type="Gene3D" id="3.20.20.80">
    <property type="entry name" value="Glycosidases"/>
    <property type="match status" value="1"/>
</dbReference>
<evidence type="ECO:0000313" key="3">
    <source>
        <dbReference type="Proteomes" id="UP001596171"/>
    </source>
</evidence>
<reference evidence="3" key="1">
    <citation type="journal article" date="2019" name="Int. J. Syst. Evol. Microbiol.">
        <title>The Global Catalogue of Microorganisms (GCM) 10K type strain sequencing project: providing services to taxonomists for standard genome sequencing and annotation.</title>
        <authorList>
            <consortium name="The Broad Institute Genomics Platform"/>
            <consortium name="The Broad Institute Genome Sequencing Center for Infectious Disease"/>
            <person name="Wu L."/>
            <person name="Ma J."/>
        </authorList>
    </citation>
    <scope>NUCLEOTIDE SEQUENCE [LARGE SCALE GENOMIC DNA]</scope>
    <source>
        <strain evidence="3">CCM 8930</strain>
    </source>
</reference>
<dbReference type="Pfam" id="PF00232">
    <property type="entry name" value="Glyco_hydro_1"/>
    <property type="match status" value="1"/>
</dbReference>
<dbReference type="EMBL" id="JBHSSE010000001">
    <property type="protein sequence ID" value="MFC6200325.1"/>
    <property type="molecule type" value="Genomic_DNA"/>
</dbReference>
<protein>
    <submittedName>
        <fullName evidence="2">Glycoside hydrolase family 1 protein</fullName>
        <ecNumber evidence="2">3.2.1.-</ecNumber>
    </submittedName>
</protein>
<keyword evidence="2" id="KW-0326">Glycosidase</keyword>
<dbReference type="RefSeq" id="WP_223877499.1">
    <property type="nucleotide sequence ID" value="NZ_BJDI01000017.1"/>
</dbReference>
<evidence type="ECO:0000313" key="2">
    <source>
        <dbReference type="EMBL" id="MFC6200325.1"/>
    </source>
</evidence>
<organism evidence="2 3">
    <name type="scientific">Lactiplantibacillus nangangensis</name>
    <dbReference type="NCBI Taxonomy" id="2559917"/>
    <lineage>
        <taxon>Bacteria</taxon>
        <taxon>Bacillati</taxon>
        <taxon>Bacillota</taxon>
        <taxon>Bacilli</taxon>
        <taxon>Lactobacillales</taxon>
        <taxon>Lactobacillaceae</taxon>
        <taxon>Lactiplantibacillus</taxon>
    </lineage>
</organism>
<comment type="caution">
    <text evidence="2">The sequence shown here is derived from an EMBL/GenBank/DDBJ whole genome shotgun (WGS) entry which is preliminary data.</text>
</comment>
<dbReference type="Proteomes" id="UP001596171">
    <property type="component" value="Unassembled WGS sequence"/>
</dbReference>
<dbReference type="InterPro" id="IPR033132">
    <property type="entry name" value="GH_1_N_CS"/>
</dbReference>
<dbReference type="PANTHER" id="PTHR10353">
    <property type="entry name" value="GLYCOSYL HYDROLASE"/>
    <property type="match status" value="1"/>
</dbReference>
<dbReference type="InterPro" id="IPR017853">
    <property type="entry name" value="GH"/>
</dbReference>
<evidence type="ECO:0000256" key="1">
    <source>
        <dbReference type="RuleBase" id="RU003690"/>
    </source>
</evidence>
<dbReference type="SUPFAM" id="SSF51445">
    <property type="entry name" value="(Trans)glycosidases"/>
    <property type="match status" value="1"/>
</dbReference>
<accession>A0ABW1SFL3</accession>
<dbReference type="PANTHER" id="PTHR10353:SF296">
    <property type="entry name" value="6-PHOSPHO-BETA-GLUCOSIDASE"/>
    <property type="match status" value="1"/>
</dbReference>
<dbReference type="InterPro" id="IPR001360">
    <property type="entry name" value="Glyco_hydro_1"/>
</dbReference>
<proteinExistence type="inferred from homology"/>
<sequence>MELTTAFPKGFLWGGATAANQIEGAWNVDGKGPSTADMVTGGTFETPRQFTATRQPNTFYPSHQASDFYHHWREDLKLLHEMGYNTYRMSIAWSRIFPNGDDEEPNQAGLDFYRQIFEQCRDYGIEPIVTISHYETPYHLTQKYQGWLDRRVIDFYVNYCKTIFLAYKDLVHYWLTFNEINILIMMSGGYVGAGLPLKDGEPMFGGKVTDERRQDCFQALHHQFLASAKAVQLAHRINPDNWVGCMIAGSLSYPLTPDPADVLLNQQEMAMNNWFCGDVQVRGVYPYFAKRYFDEHHIHLQTEPEDTATLKAGKVDFYSFSYYSSNTRTADPSKAESAGNMTVGAKNPYLKYSEWGWSTDATGLRVYLNDVYGRYGIPVMVVENGLGARDEVTADGQINDDYRITYLKEHIEAMHAAIDDGVDLIGYTPWGCIDLVSAGTGQMAKRYGFVYVNRNDQEQGDFKRIPKKSFYWYRQVIASNGADLNPVVTQKLN</sequence>
<gene>
    <name evidence="2" type="ORF">ACFP1L_00275</name>
</gene>
<dbReference type="PRINTS" id="PR00131">
    <property type="entry name" value="GLHYDRLASE1"/>
</dbReference>
<keyword evidence="2" id="KW-0378">Hydrolase</keyword>
<name>A0ABW1SFL3_9LACO</name>
<keyword evidence="3" id="KW-1185">Reference proteome</keyword>
<comment type="similarity">
    <text evidence="1">Belongs to the glycosyl hydrolase 1 family.</text>
</comment>
<dbReference type="EC" id="3.2.1.-" evidence="2"/>
<dbReference type="PROSITE" id="PS00653">
    <property type="entry name" value="GLYCOSYL_HYDROL_F1_2"/>
    <property type="match status" value="1"/>
</dbReference>
<dbReference type="GO" id="GO:0016798">
    <property type="term" value="F:hydrolase activity, acting on glycosyl bonds"/>
    <property type="evidence" value="ECO:0007669"/>
    <property type="project" value="UniProtKB-KW"/>
</dbReference>